<dbReference type="Pfam" id="PF00750">
    <property type="entry name" value="tRNA-synt_1d"/>
    <property type="match status" value="1"/>
</dbReference>
<accession>A0A345YDG9</accession>
<dbReference type="OrthoDB" id="9803211at2"/>
<evidence type="ECO:0000256" key="6">
    <source>
        <dbReference type="ARBA" id="ARBA00022840"/>
    </source>
</evidence>
<evidence type="ECO:0000256" key="3">
    <source>
        <dbReference type="ARBA" id="ARBA00022490"/>
    </source>
</evidence>
<feature type="domain" description="DALR anticodon binding" evidence="12">
    <location>
        <begin position="459"/>
        <end position="579"/>
    </location>
</feature>
<dbReference type="EC" id="6.1.1.19" evidence="10"/>
<dbReference type="FunFam" id="3.30.1360.70:FF:000003">
    <property type="entry name" value="Arginine--tRNA ligase"/>
    <property type="match status" value="1"/>
</dbReference>
<evidence type="ECO:0000313" key="14">
    <source>
        <dbReference type="EMBL" id="AXK41971.1"/>
    </source>
</evidence>
<keyword evidence="7 10" id="KW-0648">Protein biosynthesis</keyword>
<dbReference type="InterPro" id="IPR005148">
    <property type="entry name" value="Arg-tRNA-synth_N"/>
</dbReference>
<dbReference type="AlphaFoldDB" id="A0A345YDG9"/>
<keyword evidence="8 10" id="KW-0030">Aminoacyl-tRNA synthetase</keyword>
<dbReference type="GO" id="GO:0004814">
    <property type="term" value="F:arginine-tRNA ligase activity"/>
    <property type="evidence" value="ECO:0007669"/>
    <property type="project" value="UniProtKB-UniRule"/>
</dbReference>
<dbReference type="InterPro" id="IPR035684">
    <property type="entry name" value="ArgRS_core"/>
</dbReference>
<dbReference type="SMART" id="SM00836">
    <property type="entry name" value="DALR_1"/>
    <property type="match status" value="1"/>
</dbReference>
<comment type="catalytic activity">
    <reaction evidence="9 10">
        <text>tRNA(Arg) + L-arginine + ATP = L-arginyl-tRNA(Arg) + AMP + diphosphate</text>
        <dbReference type="Rhea" id="RHEA:20301"/>
        <dbReference type="Rhea" id="RHEA-COMP:9658"/>
        <dbReference type="Rhea" id="RHEA-COMP:9673"/>
        <dbReference type="ChEBI" id="CHEBI:30616"/>
        <dbReference type="ChEBI" id="CHEBI:32682"/>
        <dbReference type="ChEBI" id="CHEBI:33019"/>
        <dbReference type="ChEBI" id="CHEBI:78442"/>
        <dbReference type="ChEBI" id="CHEBI:78513"/>
        <dbReference type="ChEBI" id="CHEBI:456215"/>
        <dbReference type="EC" id="6.1.1.19"/>
    </reaction>
</comment>
<evidence type="ECO:0000256" key="8">
    <source>
        <dbReference type="ARBA" id="ARBA00023146"/>
    </source>
</evidence>
<dbReference type="InterPro" id="IPR036695">
    <property type="entry name" value="Arg-tRNA-synth_N_sf"/>
</dbReference>
<dbReference type="GO" id="GO:0005737">
    <property type="term" value="C:cytoplasm"/>
    <property type="evidence" value="ECO:0007669"/>
    <property type="project" value="UniProtKB-SubCell"/>
</dbReference>
<dbReference type="Gene3D" id="3.30.1360.70">
    <property type="entry name" value="Arginyl tRNA synthetase N-terminal domain"/>
    <property type="match status" value="1"/>
</dbReference>
<evidence type="ECO:0000256" key="2">
    <source>
        <dbReference type="ARBA" id="ARBA00005594"/>
    </source>
</evidence>
<dbReference type="InterPro" id="IPR008909">
    <property type="entry name" value="DALR_anticod-bd"/>
</dbReference>
<keyword evidence="3 10" id="KW-0963">Cytoplasm</keyword>
<dbReference type="HAMAP" id="MF_00123">
    <property type="entry name" value="Arg_tRNA_synth"/>
    <property type="match status" value="1"/>
</dbReference>
<keyword evidence="6 10" id="KW-0067">ATP-binding</keyword>
<sequence length="579" mass="63767">MADMQTLHAAFVARIDAVLNALEMEGVLPANTSRANVTVEPPRDPAYGDLATNAAMVLAKQAKTNPRALAEKIVEHLQREPDITEATIAGPGFINLRLSPEAWRRELLAISKLGEDYGRSDMGKGATVNVEYVSANPTGPMHMGHCRGAVVGDALSGLLEWAGYRVTREYYVNDAGGQVDVLARSAHLRYREALGEDIGEIPEGLYPGDYLKPVGERLAQEFGTAYQDAPESEWLELFRQRSVAAMMEMIREDLALLGIHHDLFSSEAELQAAKKPEAAEAWLREHGFVYDGVLEAPKGKAPPEDWEPVELPLFRSTEFGDDQDRPIKKSNGAWTYFGADLAYHFQKAEKADALIDIWGADHAGTVKRIKAAVAALTKGAGRDVPFDVKLVQMVKLLRDGEPVKMSKRSGTFVTLADVVNEVGKDVVRFTMLTRKPDAQMEFDFAKVVEASKDNPVFYLQYAHARIHSTLRKTGVEPSDTHLDRLGEEELALVREASQFPRVVESAAKAREPHRIAFFLGDLAAAFHSFWNGGNDDPSKRIIQEGDPELTAARLFLATQIGQVIRNGLAILGVEAVEEM</sequence>
<organism evidence="14 15">
    <name type="scientific">Erythrobacter aureus</name>
    <dbReference type="NCBI Taxonomy" id="2182384"/>
    <lineage>
        <taxon>Bacteria</taxon>
        <taxon>Pseudomonadati</taxon>
        <taxon>Pseudomonadota</taxon>
        <taxon>Alphaproteobacteria</taxon>
        <taxon>Sphingomonadales</taxon>
        <taxon>Erythrobacteraceae</taxon>
        <taxon>Erythrobacter/Porphyrobacter group</taxon>
        <taxon>Erythrobacter</taxon>
    </lineage>
</organism>
<evidence type="ECO:0000256" key="7">
    <source>
        <dbReference type="ARBA" id="ARBA00022917"/>
    </source>
</evidence>
<dbReference type="Pfam" id="PF05746">
    <property type="entry name" value="DALR_1"/>
    <property type="match status" value="1"/>
</dbReference>
<comment type="subunit">
    <text evidence="10">Monomer.</text>
</comment>
<dbReference type="FunFam" id="1.10.730.10:FF:000008">
    <property type="entry name" value="Arginine--tRNA ligase"/>
    <property type="match status" value="1"/>
</dbReference>
<dbReference type="GO" id="GO:0005524">
    <property type="term" value="F:ATP binding"/>
    <property type="evidence" value="ECO:0007669"/>
    <property type="project" value="UniProtKB-UniRule"/>
</dbReference>
<dbReference type="Pfam" id="PF03485">
    <property type="entry name" value="Arg_tRNA_synt_N"/>
    <property type="match status" value="1"/>
</dbReference>
<dbReference type="InterPro" id="IPR001412">
    <property type="entry name" value="aa-tRNA-synth_I_CS"/>
</dbReference>
<proteinExistence type="inferred from homology"/>
<dbReference type="PANTHER" id="PTHR11956">
    <property type="entry name" value="ARGINYL-TRNA SYNTHETASE"/>
    <property type="match status" value="1"/>
</dbReference>
<dbReference type="PRINTS" id="PR01038">
    <property type="entry name" value="TRNASYNTHARG"/>
</dbReference>
<dbReference type="PANTHER" id="PTHR11956:SF5">
    <property type="entry name" value="ARGININE--TRNA LIGASE, CYTOPLASMIC"/>
    <property type="match status" value="1"/>
</dbReference>
<dbReference type="EMBL" id="CP031357">
    <property type="protein sequence ID" value="AXK41971.1"/>
    <property type="molecule type" value="Genomic_DNA"/>
</dbReference>
<dbReference type="SUPFAM" id="SSF47323">
    <property type="entry name" value="Anticodon-binding domain of a subclass of class I aminoacyl-tRNA synthetases"/>
    <property type="match status" value="1"/>
</dbReference>
<dbReference type="SUPFAM" id="SSF52374">
    <property type="entry name" value="Nucleotidylyl transferase"/>
    <property type="match status" value="1"/>
</dbReference>
<dbReference type="CDD" id="cd00671">
    <property type="entry name" value="ArgRS_core"/>
    <property type="match status" value="1"/>
</dbReference>
<dbReference type="Gene3D" id="3.40.50.620">
    <property type="entry name" value="HUPs"/>
    <property type="match status" value="1"/>
</dbReference>
<reference evidence="15" key="1">
    <citation type="submission" date="2018-07" db="EMBL/GenBank/DDBJ databases">
        <title>Genome sequence of Erythrobacter strain YH-07, an antagonistic bacterium isolated from Yellow Sea.</title>
        <authorList>
            <person name="Tang T."/>
            <person name="Liu Q."/>
            <person name="Sun X."/>
        </authorList>
    </citation>
    <scope>NUCLEOTIDE SEQUENCE [LARGE SCALE GENOMIC DNA]</scope>
    <source>
        <strain evidence="15">YH-07</strain>
    </source>
</reference>
<evidence type="ECO:0000256" key="9">
    <source>
        <dbReference type="ARBA" id="ARBA00049339"/>
    </source>
</evidence>
<evidence type="ECO:0000259" key="12">
    <source>
        <dbReference type="SMART" id="SM00836"/>
    </source>
</evidence>
<keyword evidence="15" id="KW-1185">Reference proteome</keyword>
<evidence type="ECO:0000313" key="15">
    <source>
        <dbReference type="Proteomes" id="UP000254508"/>
    </source>
</evidence>
<evidence type="ECO:0000256" key="1">
    <source>
        <dbReference type="ARBA" id="ARBA00004496"/>
    </source>
</evidence>
<feature type="short sequence motif" description="'HIGH' region" evidence="10">
    <location>
        <begin position="135"/>
        <end position="145"/>
    </location>
</feature>
<dbReference type="Gene3D" id="1.10.730.10">
    <property type="entry name" value="Isoleucyl-tRNA Synthetase, Domain 1"/>
    <property type="match status" value="1"/>
</dbReference>
<feature type="domain" description="Arginyl tRNA synthetase N-terminal" evidence="13">
    <location>
        <begin position="9"/>
        <end position="98"/>
    </location>
</feature>
<dbReference type="Proteomes" id="UP000254508">
    <property type="component" value="Chromosome"/>
</dbReference>
<dbReference type="SMART" id="SM01016">
    <property type="entry name" value="Arg_tRNA_synt_N"/>
    <property type="match status" value="1"/>
</dbReference>
<dbReference type="KEGG" id="err:DVR09_06120"/>
<keyword evidence="5 10" id="KW-0547">Nucleotide-binding</keyword>
<evidence type="ECO:0000256" key="10">
    <source>
        <dbReference type="HAMAP-Rule" id="MF_00123"/>
    </source>
</evidence>
<keyword evidence="4 10" id="KW-0436">Ligase</keyword>
<dbReference type="InterPro" id="IPR009080">
    <property type="entry name" value="tRNAsynth_Ia_anticodon-bd"/>
</dbReference>
<dbReference type="GO" id="GO:0006420">
    <property type="term" value="P:arginyl-tRNA aminoacylation"/>
    <property type="evidence" value="ECO:0007669"/>
    <property type="project" value="UniProtKB-UniRule"/>
</dbReference>
<dbReference type="RefSeq" id="WP_115416157.1">
    <property type="nucleotide sequence ID" value="NZ_CP031357.1"/>
</dbReference>
<evidence type="ECO:0000256" key="4">
    <source>
        <dbReference type="ARBA" id="ARBA00022598"/>
    </source>
</evidence>
<dbReference type="PROSITE" id="PS00178">
    <property type="entry name" value="AA_TRNA_LIGASE_I"/>
    <property type="match status" value="1"/>
</dbReference>
<comment type="subcellular location">
    <subcellularLocation>
        <location evidence="1 10">Cytoplasm</location>
    </subcellularLocation>
</comment>
<comment type="similarity">
    <text evidence="2 10 11">Belongs to the class-I aminoacyl-tRNA synthetase family.</text>
</comment>
<name>A0A345YDG9_9SPHN</name>
<gene>
    <name evidence="10" type="primary">argS</name>
    <name evidence="14" type="ORF">DVR09_06120</name>
</gene>
<evidence type="ECO:0000256" key="5">
    <source>
        <dbReference type="ARBA" id="ARBA00022741"/>
    </source>
</evidence>
<dbReference type="InterPro" id="IPR014729">
    <property type="entry name" value="Rossmann-like_a/b/a_fold"/>
</dbReference>
<protein>
    <recommendedName>
        <fullName evidence="10">Arginine--tRNA ligase</fullName>
        <ecNumber evidence="10">6.1.1.19</ecNumber>
    </recommendedName>
    <alternativeName>
        <fullName evidence="10">Arginyl-tRNA synthetase</fullName>
        <shortName evidence="10">ArgRS</shortName>
    </alternativeName>
</protein>
<evidence type="ECO:0000259" key="13">
    <source>
        <dbReference type="SMART" id="SM01016"/>
    </source>
</evidence>
<evidence type="ECO:0000256" key="11">
    <source>
        <dbReference type="RuleBase" id="RU363038"/>
    </source>
</evidence>
<dbReference type="SUPFAM" id="SSF55190">
    <property type="entry name" value="Arginyl-tRNA synthetase (ArgRS), N-terminal 'additional' domain"/>
    <property type="match status" value="1"/>
</dbReference>
<dbReference type="InterPro" id="IPR001278">
    <property type="entry name" value="Arg-tRNA-ligase"/>
</dbReference>
<dbReference type="NCBIfam" id="TIGR00456">
    <property type="entry name" value="argS"/>
    <property type="match status" value="1"/>
</dbReference>